<dbReference type="GeneID" id="28769694"/>
<dbReference type="Proteomes" id="UP000077069">
    <property type="component" value="Unassembled WGS sequence"/>
</dbReference>
<evidence type="ECO:0000256" key="1">
    <source>
        <dbReference type="SAM" id="MobiDB-lite"/>
    </source>
</evidence>
<keyword evidence="2" id="KW-0472">Membrane</keyword>
<organism evidence="3 4">
    <name type="scientific">Paraphaeosphaeria sporulosa</name>
    <dbReference type="NCBI Taxonomy" id="1460663"/>
    <lineage>
        <taxon>Eukaryota</taxon>
        <taxon>Fungi</taxon>
        <taxon>Dikarya</taxon>
        <taxon>Ascomycota</taxon>
        <taxon>Pezizomycotina</taxon>
        <taxon>Dothideomycetes</taxon>
        <taxon>Pleosporomycetidae</taxon>
        <taxon>Pleosporales</taxon>
        <taxon>Massarineae</taxon>
        <taxon>Didymosphaeriaceae</taxon>
        <taxon>Paraphaeosphaeria</taxon>
    </lineage>
</organism>
<sequence length="329" mass="36799">MVLRAISRLTASGYLPGLPDAAGLMTSPSGSPMSWHCSCVAMGSTCIGSLSAQAGSRLASLVKQRYNMALSQLSSAAAFPLTALSLRMWRHLATISFSTSTSPTPFPPETLSQLSIQPLLPLDLPSHSFLLFRRRHSSYTRPKHQLQHDLLLLRLRLRRLHSLSWRRAQRGRHHNPSPRPRRRRAGEDGKEIVVLSRNWDWGVGRGCCNCSCRCRSGQPGGLCRSNLDLGWGIVFFGYGHWALRLVLLFFFWLHRWALNGVRHGRVRAICIIPTRLRSPCSFYPHQHTSATGTYQGWNLLSSNSSCARTAWRSSHLSHPTSSTLSTPLE</sequence>
<evidence type="ECO:0000256" key="2">
    <source>
        <dbReference type="SAM" id="Phobius"/>
    </source>
</evidence>
<keyword evidence="2" id="KW-1133">Transmembrane helix</keyword>
<proteinExistence type="predicted"/>
<keyword evidence="2" id="KW-0812">Transmembrane</keyword>
<gene>
    <name evidence="3" type="ORF">CC84DRAFT_429622</name>
</gene>
<protein>
    <submittedName>
        <fullName evidence="3">Uncharacterized protein</fullName>
    </submittedName>
</protein>
<dbReference type="InParanoid" id="A0A177BV73"/>
<feature type="region of interest" description="Disordered" evidence="1">
    <location>
        <begin position="168"/>
        <end position="187"/>
    </location>
</feature>
<evidence type="ECO:0000313" key="3">
    <source>
        <dbReference type="EMBL" id="OAF98558.1"/>
    </source>
</evidence>
<feature type="compositionally biased region" description="Basic residues" evidence="1">
    <location>
        <begin position="168"/>
        <end position="184"/>
    </location>
</feature>
<feature type="transmembrane region" description="Helical" evidence="2">
    <location>
        <begin position="229"/>
        <end position="253"/>
    </location>
</feature>
<keyword evidence="4" id="KW-1185">Reference proteome</keyword>
<dbReference type="EMBL" id="KV441566">
    <property type="protein sequence ID" value="OAF98558.1"/>
    <property type="molecule type" value="Genomic_DNA"/>
</dbReference>
<accession>A0A177BV73</accession>
<evidence type="ECO:0000313" key="4">
    <source>
        <dbReference type="Proteomes" id="UP000077069"/>
    </source>
</evidence>
<dbReference type="AlphaFoldDB" id="A0A177BV73"/>
<dbReference type="RefSeq" id="XP_018028924.1">
    <property type="nucleotide sequence ID" value="XM_018186208.1"/>
</dbReference>
<name>A0A177BV73_9PLEO</name>
<reference evidence="3 4" key="1">
    <citation type="submission" date="2016-05" db="EMBL/GenBank/DDBJ databases">
        <title>Comparative analysis of secretome profiles of manganese(II)-oxidizing ascomycete fungi.</title>
        <authorList>
            <consortium name="DOE Joint Genome Institute"/>
            <person name="Zeiner C.A."/>
            <person name="Purvine S.O."/>
            <person name="Zink E.M."/>
            <person name="Wu S."/>
            <person name="Pasa-Tolic L."/>
            <person name="Chaput D.L."/>
            <person name="Haridas S."/>
            <person name="Grigoriev I.V."/>
            <person name="Santelli C.M."/>
            <person name="Hansel C.M."/>
        </authorList>
    </citation>
    <scope>NUCLEOTIDE SEQUENCE [LARGE SCALE GENOMIC DNA]</scope>
    <source>
        <strain evidence="3 4">AP3s5-JAC2a</strain>
    </source>
</reference>